<evidence type="ECO:0000259" key="1">
    <source>
        <dbReference type="Pfam" id="PF00535"/>
    </source>
</evidence>
<dbReference type="Pfam" id="PF00535">
    <property type="entry name" value="Glycos_transf_2"/>
    <property type="match status" value="1"/>
</dbReference>
<organism evidence="2">
    <name type="scientific">Thermosphaera aggregans</name>
    <dbReference type="NCBI Taxonomy" id="54254"/>
    <lineage>
        <taxon>Archaea</taxon>
        <taxon>Thermoproteota</taxon>
        <taxon>Thermoprotei</taxon>
        <taxon>Desulfurococcales</taxon>
        <taxon>Desulfurococcaceae</taxon>
        <taxon>Thermosphaera</taxon>
    </lineage>
</organism>
<dbReference type="InterPro" id="IPR001173">
    <property type="entry name" value="Glyco_trans_2-like"/>
</dbReference>
<keyword evidence="2" id="KW-0808">Transferase</keyword>
<evidence type="ECO:0000313" key="2">
    <source>
        <dbReference type="EMBL" id="HEF87270.1"/>
    </source>
</evidence>
<sequence>MVRICVYGTVFNNVHTVEESIKSVWRPEYDIVVVDNYSDDGTWEKLLDLRKEYNLKLYRYHCTRGLGRHIAL</sequence>
<dbReference type="InterPro" id="IPR029044">
    <property type="entry name" value="Nucleotide-diphossugar_trans"/>
</dbReference>
<dbReference type="SUPFAM" id="SSF53448">
    <property type="entry name" value="Nucleotide-diphospho-sugar transferases"/>
    <property type="match status" value="1"/>
</dbReference>
<reference evidence="2" key="1">
    <citation type="journal article" date="2020" name="mSystems">
        <title>Genome- and Community-Level Interaction Insights into Carbon Utilization and Element Cycling Functions of Hydrothermarchaeota in Hydrothermal Sediment.</title>
        <authorList>
            <person name="Zhou Z."/>
            <person name="Liu Y."/>
            <person name="Xu W."/>
            <person name="Pan J."/>
            <person name="Luo Z.H."/>
            <person name="Li M."/>
        </authorList>
    </citation>
    <scope>NUCLEOTIDE SEQUENCE [LARGE SCALE GENOMIC DNA]</scope>
    <source>
        <strain evidence="2">SpSt-23</strain>
    </source>
</reference>
<feature type="domain" description="Glycosyltransferase 2-like" evidence="1">
    <location>
        <begin position="9"/>
        <end position="71"/>
    </location>
</feature>
<protein>
    <submittedName>
        <fullName evidence="2">Glycosyltransferase</fullName>
    </submittedName>
</protein>
<comment type="caution">
    <text evidence="2">The sequence shown here is derived from an EMBL/GenBank/DDBJ whole genome shotgun (WGS) entry which is preliminary data.</text>
</comment>
<dbReference type="EMBL" id="DSJT01000016">
    <property type="protein sequence ID" value="HEF87270.1"/>
    <property type="molecule type" value="Genomic_DNA"/>
</dbReference>
<dbReference type="GO" id="GO:0016740">
    <property type="term" value="F:transferase activity"/>
    <property type="evidence" value="ECO:0007669"/>
    <property type="project" value="UniProtKB-KW"/>
</dbReference>
<name>A0A7C2BKJ1_9CREN</name>
<gene>
    <name evidence="2" type="ORF">ENP55_03055</name>
</gene>
<dbReference type="AlphaFoldDB" id="A0A7C2BKJ1"/>
<dbReference type="Gene3D" id="3.90.550.10">
    <property type="entry name" value="Spore Coat Polysaccharide Biosynthesis Protein SpsA, Chain A"/>
    <property type="match status" value="1"/>
</dbReference>
<proteinExistence type="predicted"/>
<accession>A0A7C2BKJ1</accession>